<evidence type="ECO:0000256" key="4">
    <source>
        <dbReference type="ARBA" id="ARBA00038652"/>
    </source>
</evidence>
<dbReference type="PANTHER" id="PTHR43140">
    <property type="entry name" value="TYPE-1 RESTRICTION ENZYME ECOKI SPECIFICITY PROTEIN"/>
    <property type="match status" value="1"/>
</dbReference>
<dbReference type="Proteomes" id="UP000028537">
    <property type="component" value="Unassembled WGS sequence"/>
</dbReference>
<gene>
    <name evidence="6" type="primary">hsdS</name>
    <name evidence="6" type="ORF">UDIV_4600</name>
</gene>
<dbReference type="AlphaFoldDB" id="A0A084EXY0"/>
<dbReference type="SUPFAM" id="SSF116734">
    <property type="entry name" value="DNA methylase specificity domain"/>
    <property type="match status" value="2"/>
</dbReference>
<keyword evidence="2" id="KW-0680">Restriction system</keyword>
<dbReference type="CDD" id="cd17255">
    <property type="entry name" value="RMtype1_S_Fco49512ORF2615P-TRD2-CR2_like"/>
    <property type="match status" value="1"/>
</dbReference>
<dbReference type="EMBL" id="JFDP01000058">
    <property type="protein sequence ID" value="KEZ22822.1"/>
    <property type="molecule type" value="Genomic_DNA"/>
</dbReference>
<reference evidence="6 7" key="1">
    <citation type="submission" date="2014-02" db="EMBL/GenBank/DDBJ databases">
        <title>Genome sequence of Ureaplasma diversum strain 246.</title>
        <authorList>
            <person name="Sirand-Pugnet P."/>
            <person name="Breton M."/>
            <person name="Dordet-Frisoni E."/>
            <person name="Baranowski E."/>
            <person name="Barre A."/>
            <person name="Couture C."/>
            <person name="Dupuy V."/>
            <person name="Gaurivaud P."/>
            <person name="Jacob D."/>
            <person name="Lemaitre C."/>
            <person name="Manso-Silvan L."/>
            <person name="Nikolski M."/>
            <person name="Nouvel L.-X."/>
            <person name="Poumarat F."/>
            <person name="Tardy F."/>
            <person name="Thebault P."/>
            <person name="Theil S."/>
            <person name="Citti C."/>
            <person name="Thiaucourt F."/>
            <person name="Blanchard A."/>
        </authorList>
    </citation>
    <scope>NUCLEOTIDE SEQUENCE [LARGE SCALE GENOMIC DNA]</scope>
    <source>
        <strain evidence="6 7">NCTC 246</strain>
    </source>
</reference>
<dbReference type="PANTHER" id="PTHR43140:SF1">
    <property type="entry name" value="TYPE I RESTRICTION ENZYME ECOKI SPECIFICITY SUBUNIT"/>
    <property type="match status" value="1"/>
</dbReference>
<keyword evidence="3" id="KW-0238">DNA-binding</keyword>
<proteinExistence type="inferred from homology"/>
<evidence type="ECO:0000313" key="6">
    <source>
        <dbReference type="EMBL" id="KEZ22822.1"/>
    </source>
</evidence>
<comment type="subunit">
    <text evidence="4">The methyltransferase is composed of M and S polypeptides.</text>
</comment>
<evidence type="ECO:0000256" key="1">
    <source>
        <dbReference type="ARBA" id="ARBA00010923"/>
    </source>
</evidence>
<dbReference type="CDD" id="cd17291">
    <property type="entry name" value="RMtype1_S_MgeORF438P-TRD-CR_like"/>
    <property type="match status" value="1"/>
</dbReference>
<protein>
    <submittedName>
        <fullName evidence="6">Type I restriction modification system specificity (S) subunit, HsdS</fullName>
    </submittedName>
</protein>
<comment type="caution">
    <text evidence="6">The sequence shown here is derived from an EMBL/GenBank/DDBJ whole genome shotgun (WGS) entry which is preliminary data.</text>
</comment>
<name>A0A084EXY0_9BACT</name>
<comment type="similarity">
    <text evidence="1">Belongs to the type-I restriction system S methylase family.</text>
</comment>
<keyword evidence="7" id="KW-1185">Reference proteome</keyword>
<feature type="domain" description="Type I restriction modification DNA specificity" evidence="5">
    <location>
        <begin position="199"/>
        <end position="357"/>
    </location>
</feature>
<evidence type="ECO:0000256" key="3">
    <source>
        <dbReference type="ARBA" id="ARBA00023125"/>
    </source>
</evidence>
<dbReference type="OrthoDB" id="396674at2"/>
<dbReference type="InterPro" id="IPR051212">
    <property type="entry name" value="Type-I_RE_S_subunit"/>
</dbReference>
<dbReference type="InterPro" id="IPR044946">
    <property type="entry name" value="Restrct_endonuc_typeI_TRD_sf"/>
</dbReference>
<sequence>MENILKLIKNEKVKWKRLGEVCEIKRGRVISKKFLSDKENIGIYPVYSSQTLNNGQIGSINTYDFDGDYITWTTDGAYAGTVFYREGKFSITNICGIISLKSSELILKFLYYYLSIEAKNHVAGGSGNPKLMSNVVHDILVPVPSLEVQEKIAKTLDKFTNYVTELLLRNKQYNYYRNFLLSDEYLTKKTLELCGEDVEVEYKIIADLCDIKKGEQLNKKQLNDDEMYPAYNGGKTFSGRTNKYNVEANTIIISQGGASAGYVNFITERFWANAHCYYLIPNQSVKNRFLYHFLKLKQDYLMAAQYGAGIPSLSKDTIWNIFISTPPLTVQNHIASILDQFDTLTNNLSEGLPKEIELRQKQYEYYRDQLLSFNEN</sequence>
<evidence type="ECO:0000313" key="7">
    <source>
        <dbReference type="Proteomes" id="UP000028537"/>
    </source>
</evidence>
<dbReference type="GO" id="GO:0009307">
    <property type="term" value="P:DNA restriction-modification system"/>
    <property type="evidence" value="ECO:0007669"/>
    <property type="project" value="UniProtKB-KW"/>
</dbReference>
<dbReference type="GO" id="GO:0003677">
    <property type="term" value="F:DNA binding"/>
    <property type="evidence" value="ECO:0007669"/>
    <property type="project" value="UniProtKB-KW"/>
</dbReference>
<dbReference type="RefSeq" id="WP_038102946.1">
    <property type="nucleotide sequence ID" value="NZ_JFDP01000058.1"/>
</dbReference>
<evidence type="ECO:0000259" key="5">
    <source>
        <dbReference type="Pfam" id="PF01420"/>
    </source>
</evidence>
<dbReference type="eggNOG" id="COG0732">
    <property type="taxonomic scope" value="Bacteria"/>
</dbReference>
<organism evidence="6 7">
    <name type="scientific">Ureaplasma diversum NCTC 246</name>
    <dbReference type="NCBI Taxonomy" id="1188241"/>
    <lineage>
        <taxon>Bacteria</taxon>
        <taxon>Bacillati</taxon>
        <taxon>Mycoplasmatota</taxon>
        <taxon>Mycoplasmoidales</taxon>
        <taxon>Mycoplasmoidaceae</taxon>
        <taxon>Ureaplasma</taxon>
    </lineage>
</organism>
<dbReference type="Pfam" id="PF01420">
    <property type="entry name" value="Methylase_S"/>
    <property type="match status" value="2"/>
</dbReference>
<evidence type="ECO:0000256" key="2">
    <source>
        <dbReference type="ARBA" id="ARBA00022747"/>
    </source>
</evidence>
<accession>A0A084EXY0</accession>
<dbReference type="Gene3D" id="3.90.220.20">
    <property type="entry name" value="DNA methylase specificity domains"/>
    <property type="match status" value="2"/>
</dbReference>
<feature type="domain" description="Type I restriction modification DNA specificity" evidence="5">
    <location>
        <begin position="11"/>
        <end position="166"/>
    </location>
</feature>
<dbReference type="InterPro" id="IPR000055">
    <property type="entry name" value="Restrct_endonuc_typeI_TRD"/>
</dbReference>